<dbReference type="Pfam" id="PF07690">
    <property type="entry name" value="MFS_1"/>
    <property type="match status" value="1"/>
</dbReference>
<feature type="transmembrane region" description="Helical" evidence="8">
    <location>
        <begin position="366"/>
        <end position="387"/>
    </location>
</feature>
<evidence type="ECO:0000313" key="11">
    <source>
        <dbReference type="Proteomes" id="UP001626549"/>
    </source>
</evidence>
<keyword evidence="3 8" id="KW-0813">Transport</keyword>
<evidence type="ECO:0000313" key="10">
    <source>
        <dbReference type="EMBL" id="WOJ97401.1"/>
    </source>
</evidence>
<dbReference type="NCBIfam" id="TIGR00710">
    <property type="entry name" value="efflux_Bcr_CflA"/>
    <property type="match status" value="1"/>
</dbReference>
<dbReference type="PROSITE" id="PS50850">
    <property type="entry name" value="MFS"/>
    <property type="match status" value="1"/>
</dbReference>
<evidence type="ECO:0000256" key="5">
    <source>
        <dbReference type="ARBA" id="ARBA00022692"/>
    </source>
</evidence>
<feature type="transmembrane region" description="Helical" evidence="8">
    <location>
        <begin position="99"/>
        <end position="119"/>
    </location>
</feature>
<feature type="transmembrane region" description="Helical" evidence="8">
    <location>
        <begin position="393"/>
        <end position="410"/>
    </location>
</feature>
<feature type="transmembrane region" description="Helical" evidence="8">
    <location>
        <begin position="301"/>
        <end position="321"/>
    </location>
</feature>
<dbReference type="InterPro" id="IPR011701">
    <property type="entry name" value="MFS"/>
</dbReference>
<feature type="transmembrane region" description="Helical" evidence="8">
    <location>
        <begin position="157"/>
        <end position="179"/>
    </location>
</feature>
<comment type="caution">
    <text evidence="8">Lacks conserved residue(s) required for the propagation of feature annotation.</text>
</comment>
<feature type="transmembrane region" description="Helical" evidence="8">
    <location>
        <begin position="327"/>
        <end position="345"/>
    </location>
</feature>
<dbReference type="SUPFAM" id="SSF103473">
    <property type="entry name" value="MFS general substrate transporter"/>
    <property type="match status" value="1"/>
</dbReference>
<evidence type="ECO:0000256" key="7">
    <source>
        <dbReference type="ARBA" id="ARBA00023136"/>
    </source>
</evidence>
<dbReference type="PANTHER" id="PTHR42718">
    <property type="entry name" value="MAJOR FACILITATOR SUPERFAMILY MULTIDRUG TRANSPORTER MFSC"/>
    <property type="match status" value="1"/>
</dbReference>
<dbReference type="InterPro" id="IPR036259">
    <property type="entry name" value="MFS_trans_sf"/>
</dbReference>
<dbReference type="PRINTS" id="PR01036">
    <property type="entry name" value="TCRTETB"/>
</dbReference>
<reference evidence="10 11" key="1">
    <citation type="submission" date="2023-10" db="EMBL/GenBank/DDBJ databases">
        <title>Two novel species belonging to the OM43/NOR5 clade.</title>
        <authorList>
            <person name="Park M."/>
        </authorList>
    </citation>
    <scope>NUCLEOTIDE SEQUENCE [LARGE SCALE GENOMIC DNA]</scope>
    <source>
        <strain evidence="10 11">IMCC45268</strain>
    </source>
</reference>
<evidence type="ECO:0000256" key="8">
    <source>
        <dbReference type="RuleBase" id="RU365088"/>
    </source>
</evidence>
<comment type="similarity">
    <text evidence="2 8">Belongs to the major facilitator superfamily. Bcr/CmlA family.</text>
</comment>
<name>A0ABZ0IEB6_9GAMM</name>
<keyword evidence="8" id="KW-0997">Cell inner membrane</keyword>
<dbReference type="Proteomes" id="UP001626549">
    <property type="component" value="Chromosome"/>
</dbReference>
<keyword evidence="11" id="KW-1185">Reference proteome</keyword>
<evidence type="ECO:0000256" key="2">
    <source>
        <dbReference type="ARBA" id="ARBA00006236"/>
    </source>
</evidence>
<keyword evidence="7 8" id="KW-0472">Membrane</keyword>
<dbReference type="PANTHER" id="PTHR42718:SF9">
    <property type="entry name" value="MAJOR FACILITATOR SUPERFAMILY MULTIDRUG TRANSPORTER MFSC"/>
    <property type="match status" value="1"/>
</dbReference>
<feature type="transmembrane region" description="Helical" evidence="8">
    <location>
        <begin position="234"/>
        <end position="261"/>
    </location>
</feature>
<keyword evidence="5 8" id="KW-0812">Transmembrane</keyword>
<comment type="subcellular location">
    <subcellularLocation>
        <location evidence="8">Cell inner membrane</location>
        <topology evidence="8">Multi-pass membrane protein</topology>
    </subcellularLocation>
    <subcellularLocation>
        <location evidence="1">Cell membrane</location>
        <topology evidence="1">Multi-pass membrane protein</topology>
    </subcellularLocation>
</comment>
<feature type="domain" description="Major facilitator superfamily (MFS) profile" evidence="9">
    <location>
        <begin position="33"/>
        <end position="416"/>
    </location>
</feature>
<evidence type="ECO:0000259" key="9">
    <source>
        <dbReference type="PROSITE" id="PS50850"/>
    </source>
</evidence>
<feature type="transmembrane region" description="Helical" evidence="8">
    <location>
        <begin position="33"/>
        <end position="54"/>
    </location>
</feature>
<feature type="transmembrane region" description="Helical" evidence="8">
    <location>
        <begin position="185"/>
        <end position="205"/>
    </location>
</feature>
<protein>
    <recommendedName>
        <fullName evidence="8">Bcr/CflA family efflux transporter</fullName>
    </recommendedName>
</protein>
<keyword evidence="4" id="KW-1003">Cell membrane</keyword>
<gene>
    <name evidence="10" type="ORF">R0137_02230</name>
</gene>
<evidence type="ECO:0000256" key="1">
    <source>
        <dbReference type="ARBA" id="ARBA00004651"/>
    </source>
</evidence>
<evidence type="ECO:0000256" key="4">
    <source>
        <dbReference type="ARBA" id="ARBA00022475"/>
    </source>
</evidence>
<feature type="transmembrane region" description="Helical" evidence="8">
    <location>
        <begin position="66"/>
        <end position="87"/>
    </location>
</feature>
<dbReference type="RefSeq" id="WP_407328220.1">
    <property type="nucleotide sequence ID" value="NZ_CP136865.1"/>
</dbReference>
<dbReference type="InterPro" id="IPR020846">
    <property type="entry name" value="MFS_dom"/>
</dbReference>
<evidence type="ECO:0000256" key="6">
    <source>
        <dbReference type="ARBA" id="ARBA00022989"/>
    </source>
</evidence>
<dbReference type="EMBL" id="CP136865">
    <property type="protein sequence ID" value="WOJ97401.1"/>
    <property type="molecule type" value="Genomic_DNA"/>
</dbReference>
<dbReference type="Gene3D" id="1.20.1720.10">
    <property type="entry name" value="Multidrug resistance protein D"/>
    <property type="match status" value="1"/>
</dbReference>
<dbReference type="InterPro" id="IPR004812">
    <property type="entry name" value="Efflux_drug-R_Bcr/CmlA"/>
</dbReference>
<sequence>MSAQSLAISVVYHCAPMSRTPHKLHLNPDSKTTLVFLAALVALGPLSVDMYLPAMPAMQKALDTDIVHMHFTLSAYLWGFALFHLACGPLADRFGRKPILLAGTGLFVLASAGCALASTVEELTVYRFVQGLGACVGPTLARTITRDVFGPKGAARALSLIAMLMALAPAVAPGLGGLLLRYVEWPAVFVFLGVYGAIVLVIVGYRIPETLPEPQSLHPRNIAANYLLLLRDPVFLPVAGASALIYAGLMAYLACSGFVFIEMLGVPVEYFGFIFLTSVFGYMGGSALSARLAARLDSSELLLCGGALASTSVLCMFAFHLLAPTSILALILPMSFYSVALGLALPQAMAMAMEHFPKIAATNSSLFGFLQMGLSAVITAAVGSVLVSSPLPMIVTMAVTQLIALLLIVFGRAQHKKHYPVNTSSTEPELT</sequence>
<organism evidence="10 11">
    <name type="scientific">Congregibacter brevis</name>
    <dbReference type="NCBI Taxonomy" id="3081201"/>
    <lineage>
        <taxon>Bacteria</taxon>
        <taxon>Pseudomonadati</taxon>
        <taxon>Pseudomonadota</taxon>
        <taxon>Gammaproteobacteria</taxon>
        <taxon>Cellvibrionales</taxon>
        <taxon>Halieaceae</taxon>
        <taxon>Congregibacter</taxon>
    </lineage>
</organism>
<keyword evidence="6 8" id="KW-1133">Transmembrane helix</keyword>
<proteinExistence type="inferred from homology"/>
<accession>A0ABZ0IEB6</accession>
<dbReference type="CDD" id="cd17320">
    <property type="entry name" value="MFS_MdfA_MDR_like"/>
    <property type="match status" value="1"/>
</dbReference>
<evidence type="ECO:0000256" key="3">
    <source>
        <dbReference type="ARBA" id="ARBA00022448"/>
    </source>
</evidence>